<accession>A0A8J7G0J5</accession>
<dbReference type="Gene3D" id="3.30.429.10">
    <property type="entry name" value="Macrophage Migration Inhibitory Factor"/>
    <property type="match status" value="1"/>
</dbReference>
<reference evidence="1 2" key="1">
    <citation type="submission" date="2020-10" db="EMBL/GenBank/DDBJ databases">
        <title>The genome sequence of Chitinilyticum litopenaei 4Y14.</title>
        <authorList>
            <person name="Liu Y."/>
        </authorList>
    </citation>
    <scope>NUCLEOTIDE SEQUENCE [LARGE SCALE GENOMIC DNA]</scope>
    <source>
        <strain evidence="1 2">4Y14</strain>
    </source>
</reference>
<evidence type="ECO:0000313" key="1">
    <source>
        <dbReference type="EMBL" id="MBE9609755.1"/>
    </source>
</evidence>
<keyword evidence="2" id="KW-1185">Reference proteome</keyword>
<dbReference type="Proteomes" id="UP000604481">
    <property type="component" value="Unassembled WGS sequence"/>
</dbReference>
<evidence type="ECO:0000313" key="2">
    <source>
        <dbReference type="Proteomes" id="UP000604481"/>
    </source>
</evidence>
<dbReference type="AlphaFoldDB" id="A0A8J7G0J5"/>
<dbReference type="RefSeq" id="WP_194116278.1">
    <property type="nucleotide sequence ID" value="NZ_JADFUA010000005.1"/>
</dbReference>
<name>A0A8J7G0J5_9NEIS</name>
<dbReference type="EMBL" id="JADFUA010000005">
    <property type="protein sequence ID" value="MBE9609755.1"/>
    <property type="molecule type" value="Genomic_DNA"/>
</dbReference>
<dbReference type="CDD" id="cd00580">
    <property type="entry name" value="CHMI"/>
    <property type="match status" value="1"/>
</dbReference>
<dbReference type="GO" id="GO:0008704">
    <property type="term" value="F:5-carboxymethyl-2-hydroxymuconate delta-isomerase activity"/>
    <property type="evidence" value="ECO:0007669"/>
    <property type="project" value="InterPro"/>
</dbReference>
<dbReference type="InterPro" id="IPR004220">
    <property type="entry name" value="5-COMe_2-OHmuconate_Isoase"/>
</dbReference>
<dbReference type="Pfam" id="PF02962">
    <property type="entry name" value="CHMI"/>
    <property type="match status" value="1"/>
</dbReference>
<comment type="caution">
    <text evidence="1">The sequence shown here is derived from an EMBL/GenBank/DDBJ whole genome shotgun (WGS) entry which is preliminary data.</text>
</comment>
<dbReference type="PANTHER" id="PTHR37950">
    <property type="entry name" value="4-HYDROXYPHENYLACETATE CATABOLISM PROTEIN"/>
    <property type="match status" value="1"/>
</dbReference>
<sequence>MPHCILEYSSNIIDQPDYRALLLTIHDTLMQSGQFELADIKSRVIRHEQFLIGDGNPALAFVTCTLQLLAGRSDAVKTALAEALQQRLVAAFPRSLAQLQCSITVQLCDIHRASYQRKVGSTTP</sequence>
<proteinExistence type="predicted"/>
<dbReference type="PANTHER" id="PTHR37950:SF1">
    <property type="entry name" value="4-HYDROXYPHENYLACETATE CATABOLISM PROTEIN"/>
    <property type="match status" value="1"/>
</dbReference>
<gene>
    <name evidence="1" type="ORF">INR99_10350</name>
</gene>
<dbReference type="InterPro" id="IPR014347">
    <property type="entry name" value="Tautomerase/MIF_sf"/>
</dbReference>
<dbReference type="SUPFAM" id="SSF55331">
    <property type="entry name" value="Tautomerase/MIF"/>
    <property type="match status" value="1"/>
</dbReference>
<protein>
    <submittedName>
        <fullName evidence="1">5-carboxymethyl-2-hydroxymuconate Delta-isomerase</fullName>
    </submittedName>
</protein>
<organism evidence="1 2">
    <name type="scientific">Chitinilyticum piscinae</name>
    <dbReference type="NCBI Taxonomy" id="2866724"/>
    <lineage>
        <taxon>Bacteria</taxon>
        <taxon>Pseudomonadati</taxon>
        <taxon>Pseudomonadota</taxon>
        <taxon>Betaproteobacteria</taxon>
        <taxon>Neisseriales</taxon>
        <taxon>Chitinibacteraceae</taxon>
        <taxon>Chitinilyticum</taxon>
    </lineage>
</organism>